<comment type="caution">
    <text evidence="1">The sequence shown here is derived from an EMBL/GenBank/DDBJ whole genome shotgun (WGS) entry which is preliminary data.</text>
</comment>
<sequence>MRRHYGLLIVVGVKGVPVGRESFEQDLNVLPSAVGHLIADELRFYGQIGLVPDRAALLAQFVPDLLALSGPVAVEPSR</sequence>
<name>A0A8J3YSZ7_9ACTN</name>
<dbReference type="Proteomes" id="UP000619260">
    <property type="component" value="Unassembled WGS sequence"/>
</dbReference>
<proteinExistence type="predicted"/>
<protein>
    <submittedName>
        <fullName evidence="1">Uncharacterized protein</fullName>
    </submittedName>
</protein>
<keyword evidence="2" id="KW-1185">Reference proteome</keyword>
<evidence type="ECO:0000313" key="2">
    <source>
        <dbReference type="Proteomes" id="UP000619260"/>
    </source>
</evidence>
<accession>A0A8J3YSZ7</accession>
<gene>
    <name evidence="1" type="ORF">Val02_78420</name>
</gene>
<dbReference type="AlphaFoldDB" id="A0A8J3YSZ7"/>
<dbReference type="EMBL" id="BOPF01000041">
    <property type="protein sequence ID" value="GIJ50956.1"/>
    <property type="molecule type" value="Genomic_DNA"/>
</dbReference>
<organism evidence="1 2">
    <name type="scientific">Virgisporangium aliadipatigenens</name>
    <dbReference type="NCBI Taxonomy" id="741659"/>
    <lineage>
        <taxon>Bacteria</taxon>
        <taxon>Bacillati</taxon>
        <taxon>Actinomycetota</taxon>
        <taxon>Actinomycetes</taxon>
        <taxon>Micromonosporales</taxon>
        <taxon>Micromonosporaceae</taxon>
        <taxon>Virgisporangium</taxon>
    </lineage>
</organism>
<evidence type="ECO:0000313" key="1">
    <source>
        <dbReference type="EMBL" id="GIJ50956.1"/>
    </source>
</evidence>
<reference evidence="1" key="1">
    <citation type="submission" date="2021-01" db="EMBL/GenBank/DDBJ databases">
        <title>Whole genome shotgun sequence of Virgisporangium aliadipatigenens NBRC 105644.</title>
        <authorList>
            <person name="Komaki H."/>
            <person name="Tamura T."/>
        </authorList>
    </citation>
    <scope>NUCLEOTIDE SEQUENCE</scope>
    <source>
        <strain evidence="1">NBRC 105644</strain>
    </source>
</reference>